<dbReference type="InterPro" id="IPR005838">
    <property type="entry name" value="T3SS_IM_P"/>
</dbReference>
<dbReference type="InterPro" id="IPR005837">
    <property type="entry name" value="FliP"/>
</dbReference>
<accession>W6RYU3</accession>
<dbReference type="STRING" id="1216932.CM240_1631"/>
<dbReference type="RefSeq" id="WP_044038177.1">
    <property type="nucleotide sequence ID" value="NZ_HG917868.1"/>
</dbReference>
<comment type="subcellular location">
    <subcellularLocation>
        <location evidence="12">Cell membrane</location>
        <topology evidence="12">Multi-pass membrane protein</topology>
    </subcellularLocation>
    <subcellularLocation>
        <location evidence="12">Bacterial flagellum basal body</location>
    </subcellularLocation>
</comment>
<organism evidence="14 15">
    <name type="scientific">Clostridium bornimense</name>
    <dbReference type="NCBI Taxonomy" id="1216932"/>
    <lineage>
        <taxon>Bacteria</taxon>
        <taxon>Bacillati</taxon>
        <taxon>Bacillota</taxon>
        <taxon>Clostridia</taxon>
        <taxon>Eubacteriales</taxon>
        <taxon>Clostridiaceae</taxon>
        <taxon>Clostridium</taxon>
    </lineage>
</organism>
<name>W6RYU3_9CLOT</name>
<evidence type="ECO:0000313" key="14">
    <source>
        <dbReference type="EMBL" id="CDM68789.1"/>
    </source>
</evidence>
<keyword evidence="15" id="KW-1185">Reference proteome</keyword>
<keyword evidence="14" id="KW-0966">Cell projection</keyword>
<keyword evidence="14" id="KW-0282">Flagellum</keyword>
<keyword evidence="7 12" id="KW-0653">Protein transport</keyword>
<keyword evidence="14" id="KW-0969">Cilium</keyword>
<dbReference type="KEGG" id="clt:CM240_1631"/>
<protein>
    <recommendedName>
        <fullName evidence="2 12">Flagellar biosynthetic protein FliP</fullName>
    </recommendedName>
</protein>
<dbReference type="eggNOG" id="COG1338">
    <property type="taxonomic scope" value="Bacteria"/>
</dbReference>
<comment type="function">
    <text evidence="12">Plays a role in the flagellum-specific transport system.</text>
</comment>
<evidence type="ECO:0000256" key="10">
    <source>
        <dbReference type="ARBA" id="ARBA00023143"/>
    </source>
</evidence>
<dbReference type="PANTHER" id="PTHR30587">
    <property type="entry name" value="FLAGELLAR BIOSYNTHETIC PROTEIN FLIP"/>
    <property type="match status" value="1"/>
</dbReference>
<dbReference type="AlphaFoldDB" id="W6RYU3"/>
<dbReference type="EMBL" id="HG917868">
    <property type="protein sequence ID" value="CDM68789.1"/>
    <property type="molecule type" value="Genomic_DNA"/>
</dbReference>
<dbReference type="Pfam" id="PF00813">
    <property type="entry name" value="FliP"/>
    <property type="match status" value="1"/>
</dbReference>
<keyword evidence="4 12" id="KW-1003">Cell membrane</keyword>
<sequence length="254" mass="28396">MKKKYIILTFIVTFILIASTSLVAHAEPTNLTIPDINISVDGSESPKEYVENIKIFLLLTSLSVLPSLILTMTSFTRISVVFGFLRNALGTQQAPSNQILIGLSLFLTIFVMSPTFTKINNDAIKPYTEETISQEEAIDIGTGYLKKFMLKQTRQKDLKMFMDINGVSEKVENEDLPMTAVIPAFIISELKTAFTIGFLLYLPFLIIDIVVGSILMSMGMMMIPPMMISLPFKLLLFVMVDGWNLIVKSLIMGF</sequence>
<dbReference type="GO" id="GO:0009306">
    <property type="term" value="P:protein secretion"/>
    <property type="evidence" value="ECO:0007669"/>
    <property type="project" value="UniProtKB-UniRule"/>
</dbReference>
<dbReference type="PRINTS" id="PR00951">
    <property type="entry name" value="FLGBIOSNFLIP"/>
</dbReference>
<keyword evidence="10" id="KW-0975">Bacterial flagellum</keyword>
<keyword evidence="8 12" id="KW-1133">Transmembrane helix</keyword>
<dbReference type="NCBIfam" id="NF009438">
    <property type="entry name" value="PRK12797.1"/>
    <property type="match status" value="1"/>
</dbReference>
<dbReference type="GO" id="GO:0044781">
    <property type="term" value="P:bacterial-type flagellum organization"/>
    <property type="evidence" value="ECO:0007669"/>
    <property type="project" value="UniProtKB-UniRule"/>
</dbReference>
<evidence type="ECO:0000256" key="6">
    <source>
        <dbReference type="ARBA" id="ARBA00022795"/>
    </source>
</evidence>
<evidence type="ECO:0000313" key="15">
    <source>
        <dbReference type="Proteomes" id="UP000019426"/>
    </source>
</evidence>
<evidence type="ECO:0000256" key="5">
    <source>
        <dbReference type="ARBA" id="ARBA00022692"/>
    </source>
</evidence>
<dbReference type="PATRIC" id="fig|1216932.3.peg.1624"/>
<dbReference type="GO" id="GO:0005886">
    <property type="term" value="C:plasma membrane"/>
    <property type="evidence" value="ECO:0007669"/>
    <property type="project" value="UniProtKB-SubCell"/>
</dbReference>
<feature type="transmembrane region" description="Helical" evidence="12">
    <location>
        <begin position="55"/>
        <end position="85"/>
    </location>
</feature>
<feature type="chain" id="PRO_5004883413" description="Flagellar biosynthetic protein FliP" evidence="13">
    <location>
        <begin position="27"/>
        <end position="254"/>
    </location>
</feature>
<feature type="transmembrane region" description="Helical" evidence="12">
    <location>
        <begin position="230"/>
        <end position="251"/>
    </location>
</feature>
<keyword evidence="9 12" id="KW-0472">Membrane</keyword>
<keyword evidence="6 12" id="KW-1005">Bacterial flagellum biogenesis</keyword>
<keyword evidence="11 12" id="KW-1006">Bacterial flagellum protein export</keyword>
<evidence type="ECO:0000256" key="2">
    <source>
        <dbReference type="ARBA" id="ARBA00021714"/>
    </source>
</evidence>
<dbReference type="OrthoDB" id="9805111at2"/>
<evidence type="ECO:0000256" key="12">
    <source>
        <dbReference type="RuleBase" id="RU362069"/>
    </source>
</evidence>
<evidence type="ECO:0000256" key="7">
    <source>
        <dbReference type="ARBA" id="ARBA00022927"/>
    </source>
</evidence>
<evidence type="ECO:0000256" key="11">
    <source>
        <dbReference type="ARBA" id="ARBA00023225"/>
    </source>
</evidence>
<proteinExistence type="inferred from homology"/>
<feature type="transmembrane region" description="Helical" evidence="12">
    <location>
        <begin position="198"/>
        <end position="218"/>
    </location>
</feature>
<evidence type="ECO:0000256" key="1">
    <source>
        <dbReference type="ARBA" id="ARBA00006257"/>
    </source>
</evidence>
<gene>
    <name evidence="12 14" type="primary">fliP</name>
    <name evidence="14" type="ORF">CM240_1631</name>
</gene>
<dbReference type="GO" id="GO:0009425">
    <property type="term" value="C:bacterial-type flagellum basal body"/>
    <property type="evidence" value="ECO:0007669"/>
    <property type="project" value="UniProtKB-SubCell"/>
</dbReference>
<feature type="transmembrane region" description="Helical" evidence="12">
    <location>
        <begin position="97"/>
        <end position="116"/>
    </location>
</feature>
<keyword evidence="13" id="KW-0732">Signal</keyword>
<evidence type="ECO:0000256" key="3">
    <source>
        <dbReference type="ARBA" id="ARBA00022448"/>
    </source>
</evidence>
<evidence type="ECO:0000256" key="13">
    <source>
        <dbReference type="SAM" id="SignalP"/>
    </source>
</evidence>
<evidence type="ECO:0000256" key="9">
    <source>
        <dbReference type="ARBA" id="ARBA00023136"/>
    </source>
</evidence>
<dbReference type="Proteomes" id="UP000019426">
    <property type="component" value="Chromosome M2/40_rep1"/>
</dbReference>
<evidence type="ECO:0000256" key="8">
    <source>
        <dbReference type="ARBA" id="ARBA00022989"/>
    </source>
</evidence>
<dbReference type="NCBIfam" id="TIGR01103">
    <property type="entry name" value="fliP"/>
    <property type="match status" value="1"/>
</dbReference>
<dbReference type="HOGENOM" id="CLU_042028_0_1_9"/>
<comment type="similarity">
    <text evidence="1 12">Belongs to the FliP/MopC/SpaP family.</text>
</comment>
<keyword evidence="5 12" id="KW-0812">Transmembrane</keyword>
<keyword evidence="3 12" id="KW-0813">Transport</keyword>
<dbReference type="PANTHER" id="PTHR30587:SF0">
    <property type="entry name" value="FLAGELLAR BIOSYNTHETIC PROTEIN FLIP"/>
    <property type="match status" value="1"/>
</dbReference>
<feature type="signal peptide" evidence="13">
    <location>
        <begin position="1"/>
        <end position="26"/>
    </location>
</feature>
<dbReference type="PROSITE" id="PS01061">
    <property type="entry name" value="FLIP_2"/>
    <property type="match status" value="1"/>
</dbReference>
<evidence type="ECO:0000256" key="4">
    <source>
        <dbReference type="ARBA" id="ARBA00022475"/>
    </source>
</evidence>
<reference evidence="14 15" key="1">
    <citation type="submission" date="2013-11" db="EMBL/GenBank/DDBJ databases">
        <title>Complete genome sequence of Clostridum sp. M2/40.</title>
        <authorList>
            <person name="Wibberg D."/>
            <person name="Puehler A."/>
            <person name="Schlueter A."/>
        </authorList>
    </citation>
    <scope>NUCLEOTIDE SEQUENCE [LARGE SCALE GENOMIC DNA]</scope>
    <source>
        <strain evidence="15">M2/40</strain>
    </source>
</reference>
<dbReference type="PRINTS" id="PR01302">
    <property type="entry name" value="TYPE3IMPPROT"/>
</dbReference>